<evidence type="ECO:0000313" key="2">
    <source>
        <dbReference type="EMBL" id="TWI15793.1"/>
    </source>
</evidence>
<dbReference type="Gene3D" id="3.90.25.10">
    <property type="entry name" value="UDP-galactose 4-epimerase, domain 1"/>
    <property type="match status" value="1"/>
</dbReference>
<dbReference type="Proteomes" id="UP000315908">
    <property type="component" value="Unassembled WGS sequence"/>
</dbReference>
<proteinExistence type="predicted"/>
<evidence type="ECO:0000313" key="3">
    <source>
        <dbReference type="Proteomes" id="UP000315908"/>
    </source>
</evidence>
<dbReference type="Pfam" id="PF05368">
    <property type="entry name" value="NmrA"/>
    <property type="match status" value="1"/>
</dbReference>
<protein>
    <submittedName>
        <fullName evidence="2">Uncharacterized protein YbjT (DUF2867 family)</fullName>
    </submittedName>
</protein>
<evidence type="ECO:0000259" key="1">
    <source>
        <dbReference type="Pfam" id="PF05368"/>
    </source>
</evidence>
<dbReference type="OrthoDB" id="2149806at2"/>
<organism evidence="2 3">
    <name type="scientific">Sphingobacterium siyangense</name>
    <dbReference type="NCBI Taxonomy" id="459529"/>
    <lineage>
        <taxon>Bacteria</taxon>
        <taxon>Pseudomonadati</taxon>
        <taxon>Bacteroidota</taxon>
        <taxon>Sphingobacteriia</taxon>
        <taxon>Sphingobacteriales</taxon>
        <taxon>Sphingobacteriaceae</taxon>
        <taxon>Sphingobacterium</taxon>
    </lineage>
</organism>
<feature type="domain" description="NmrA-like" evidence="1">
    <location>
        <begin position="2"/>
        <end position="223"/>
    </location>
</feature>
<dbReference type="PANTHER" id="PTHR43162:SF1">
    <property type="entry name" value="PRESTALK A DIFFERENTIATION PROTEIN A"/>
    <property type="match status" value="1"/>
</dbReference>
<dbReference type="InterPro" id="IPR036291">
    <property type="entry name" value="NAD(P)-bd_dom_sf"/>
</dbReference>
<reference evidence="2 3" key="1">
    <citation type="journal article" date="2015" name="Stand. Genomic Sci.">
        <title>Genomic Encyclopedia of Bacterial and Archaeal Type Strains, Phase III: the genomes of soil and plant-associated and newly described type strains.</title>
        <authorList>
            <person name="Whitman W.B."/>
            <person name="Woyke T."/>
            <person name="Klenk H.P."/>
            <person name="Zhou Y."/>
            <person name="Lilburn T.G."/>
            <person name="Beck B.J."/>
            <person name="De Vos P."/>
            <person name="Vandamme P."/>
            <person name="Eisen J.A."/>
            <person name="Garrity G."/>
            <person name="Hugenholtz P."/>
            <person name="Kyrpides N.C."/>
        </authorList>
    </citation>
    <scope>NUCLEOTIDE SEQUENCE [LARGE SCALE GENOMIC DNA]</scope>
    <source>
        <strain evidence="2 3">CGMCC 1.6855</strain>
    </source>
</reference>
<dbReference type="Gene3D" id="3.40.50.720">
    <property type="entry name" value="NAD(P)-binding Rossmann-like Domain"/>
    <property type="match status" value="1"/>
</dbReference>
<dbReference type="EMBL" id="VLKR01000038">
    <property type="protein sequence ID" value="TWI15793.1"/>
    <property type="molecule type" value="Genomic_DNA"/>
</dbReference>
<name>A0A562M7C0_9SPHI</name>
<accession>A0A562M7C0</accession>
<dbReference type="InterPro" id="IPR051604">
    <property type="entry name" value="Ergot_Alk_Oxidoreductase"/>
</dbReference>
<dbReference type="RefSeq" id="WP_075993766.1">
    <property type="nucleotide sequence ID" value="NZ_CP080574.1"/>
</dbReference>
<dbReference type="SUPFAM" id="SSF51735">
    <property type="entry name" value="NAD(P)-binding Rossmann-fold domains"/>
    <property type="match status" value="1"/>
</dbReference>
<comment type="caution">
    <text evidence="2">The sequence shown here is derived from an EMBL/GenBank/DDBJ whole genome shotgun (WGS) entry which is preliminary data.</text>
</comment>
<dbReference type="GeneID" id="88832542"/>
<gene>
    <name evidence="2" type="ORF">IQ31_04839</name>
</gene>
<dbReference type="InterPro" id="IPR008030">
    <property type="entry name" value="NmrA-like"/>
</dbReference>
<sequence length="295" mass="31723">MKITITGSLGNIGRHLVDILIKQGHEVSVISSSPERASEIEHLGAKALIGSILDGPFLTASFSGADAAFLMTPPNLGGQHIVENTANAGKAYATAIKSAGLKKIVMLSSVGADFDAGTGPIRGLHQIEEIYKTLRDVHITFLRAGYFYTNFYNDIPLIKNAGIEGSNFPAELKIPLVDPLDIATAAADALQNSEVGHHVRYIVSDYVSGAEIAHTLGDAIGNPNLPWIEFTDEQALDGMLKAGLPTEIASLYVEMGQAIRAGKLQQDFEIQGQPIYGKIQLNHFAIDFAKRFQKL</sequence>
<dbReference type="PANTHER" id="PTHR43162">
    <property type="match status" value="1"/>
</dbReference>
<dbReference type="AlphaFoldDB" id="A0A562M7C0"/>